<name>A0A229UK76_9BACL</name>
<evidence type="ECO:0008006" key="3">
    <source>
        <dbReference type="Google" id="ProtNLM"/>
    </source>
</evidence>
<reference evidence="1 2" key="1">
    <citation type="submission" date="2017-07" db="EMBL/GenBank/DDBJ databases">
        <title>Genome sequencing and assembly of Paenibacillus rigui.</title>
        <authorList>
            <person name="Mayilraj S."/>
        </authorList>
    </citation>
    <scope>NUCLEOTIDE SEQUENCE [LARGE SCALE GENOMIC DNA]</scope>
    <source>
        <strain evidence="1 2">JCM 16352</strain>
    </source>
</reference>
<sequence>MKTKKARRTLGSKWTKTAALLRSKEIQPFIPETRLWSPAALLAMLKTYKMVYVKPVHGSFGRGVMRVKMQTRKGQTIFQYQHDTTKRKFYSFSKFHASISRSKLKRAYLIQKGIGLLKFKKRPFDVRVMVQRTSKKPWKATGIIGRLAHPRKIVTNYHSQGKPLPIELLLKPYLSKKQRTKYTRVLKNLSLTVAKQLHQKYPGFREIGVDIGIDAKLHPWILEVNTSPDPYIFNQLKDKSTYRRVLHYAIANGRVKKRNK</sequence>
<accession>A0A229UK76</accession>
<dbReference type="AlphaFoldDB" id="A0A229UK76"/>
<evidence type="ECO:0000313" key="1">
    <source>
        <dbReference type="EMBL" id="OXM83810.1"/>
    </source>
</evidence>
<dbReference type="Proteomes" id="UP000215509">
    <property type="component" value="Unassembled WGS sequence"/>
</dbReference>
<evidence type="ECO:0000313" key="2">
    <source>
        <dbReference type="Proteomes" id="UP000215509"/>
    </source>
</evidence>
<dbReference type="OrthoDB" id="7869153at2"/>
<proteinExistence type="predicted"/>
<organism evidence="1 2">
    <name type="scientific">Paenibacillus rigui</name>
    <dbReference type="NCBI Taxonomy" id="554312"/>
    <lineage>
        <taxon>Bacteria</taxon>
        <taxon>Bacillati</taxon>
        <taxon>Bacillota</taxon>
        <taxon>Bacilli</taxon>
        <taxon>Bacillales</taxon>
        <taxon>Paenibacillaceae</taxon>
        <taxon>Paenibacillus</taxon>
    </lineage>
</organism>
<dbReference type="InterPro" id="IPR026838">
    <property type="entry name" value="YheC/D"/>
</dbReference>
<comment type="caution">
    <text evidence="1">The sequence shown here is derived from an EMBL/GenBank/DDBJ whole genome shotgun (WGS) entry which is preliminary data.</text>
</comment>
<protein>
    <recommendedName>
        <fullName evidence="3">Endospore coat-associated protein</fullName>
    </recommendedName>
</protein>
<dbReference type="Gene3D" id="3.30.470.20">
    <property type="entry name" value="ATP-grasp fold, B domain"/>
    <property type="match status" value="1"/>
</dbReference>
<gene>
    <name evidence="1" type="ORF">CF651_23960</name>
</gene>
<dbReference type="SUPFAM" id="SSF56059">
    <property type="entry name" value="Glutathione synthetase ATP-binding domain-like"/>
    <property type="match status" value="1"/>
</dbReference>
<dbReference type="EMBL" id="NMQW01000038">
    <property type="protein sequence ID" value="OXM83810.1"/>
    <property type="molecule type" value="Genomic_DNA"/>
</dbReference>
<dbReference type="Pfam" id="PF14398">
    <property type="entry name" value="ATPgrasp_YheCD"/>
    <property type="match status" value="1"/>
</dbReference>
<keyword evidence="2" id="KW-1185">Reference proteome</keyword>